<dbReference type="OrthoDB" id="5839090at2759"/>
<evidence type="ECO:0000256" key="7">
    <source>
        <dbReference type="PROSITE-ProRule" id="PRU00779"/>
    </source>
</evidence>
<keyword evidence="8" id="KW-0326">Glycosidase</keyword>
<evidence type="ECO:0000259" key="11">
    <source>
        <dbReference type="PROSITE" id="PS51448"/>
    </source>
</evidence>
<evidence type="ECO:0000256" key="5">
    <source>
        <dbReference type="ARBA" id="ARBA00023180"/>
    </source>
</evidence>
<dbReference type="InterPro" id="IPR000519">
    <property type="entry name" value="P_trefoil_dom"/>
</dbReference>
<comment type="caution">
    <text evidence="7">Lacks conserved residue(s) required for the propagation of feature annotation.</text>
</comment>
<dbReference type="PANTHER" id="PTHR22762">
    <property type="entry name" value="ALPHA-GLUCOSIDASE"/>
    <property type="match status" value="1"/>
</dbReference>
<dbReference type="GO" id="GO:0005975">
    <property type="term" value="P:carbohydrate metabolic process"/>
    <property type="evidence" value="ECO:0007669"/>
    <property type="project" value="InterPro"/>
</dbReference>
<feature type="region of interest" description="Disordered" evidence="9">
    <location>
        <begin position="817"/>
        <end position="838"/>
    </location>
</feature>
<dbReference type="SUPFAM" id="SSF74650">
    <property type="entry name" value="Galactose mutarotase-like"/>
    <property type="match status" value="1"/>
</dbReference>
<dbReference type="PROSITE" id="PS51448">
    <property type="entry name" value="P_TREFOIL_2"/>
    <property type="match status" value="2"/>
</dbReference>
<dbReference type="InterPro" id="IPR017853">
    <property type="entry name" value="GH"/>
</dbReference>
<dbReference type="Gene3D" id="2.60.40.1180">
    <property type="entry name" value="Golgi alpha-mannosidase II"/>
    <property type="match status" value="2"/>
</dbReference>
<evidence type="ECO:0000256" key="4">
    <source>
        <dbReference type="ARBA" id="ARBA00023157"/>
    </source>
</evidence>
<dbReference type="InterPro" id="IPR025887">
    <property type="entry name" value="Glyco_hydro_31_N_dom"/>
</dbReference>
<evidence type="ECO:0000256" key="9">
    <source>
        <dbReference type="SAM" id="MobiDB-lite"/>
    </source>
</evidence>
<evidence type="ECO:0000256" key="6">
    <source>
        <dbReference type="ARBA" id="ARBA00041343"/>
    </source>
</evidence>
<dbReference type="InterPro" id="IPR013780">
    <property type="entry name" value="Glyco_hydro_b"/>
</dbReference>
<keyword evidence="5" id="KW-0325">Glycoprotein</keyword>
<dbReference type="SUPFAM" id="SSF51445">
    <property type="entry name" value="(Trans)glycosidases"/>
    <property type="match status" value="1"/>
</dbReference>
<dbReference type="GO" id="GO:0016324">
    <property type="term" value="C:apical plasma membrane"/>
    <property type="evidence" value="ECO:0007669"/>
    <property type="project" value="UniProtKB-SubCell"/>
</dbReference>
<name>A0A9P6FTW8_9FUNG</name>
<dbReference type="SUPFAM" id="SSF57492">
    <property type="entry name" value="Trefoil"/>
    <property type="match status" value="1"/>
</dbReference>
<reference evidence="12" key="1">
    <citation type="journal article" date="2020" name="Fungal Divers.">
        <title>Resolving the Mortierellaceae phylogeny through synthesis of multi-gene phylogenetics and phylogenomics.</title>
        <authorList>
            <person name="Vandepol N."/>
            <person name="Liber J."/>
            <person name="Desiro A."/>
            <person name="Na H."/>
            <person name="Kennedy M."/>
            <person name="Barry K."/>
            <person name="Grigoriev I.V."/>
            <person name="Miller A.N."/>
            <person name="O'Donnell K."/>
            <person name="Stajich J.E."/>
            <person name="Bonito G."/>
        </authorList>
    </citation>
    <scope>NUCLEOTIDE SEQUENCE</scope>
    <source>
        <strain evidence="12">KOD1015</strain>
    </source>
</reference>
<dbReference type="InterPro" id="IPR044913">
    <property type="entry name" value="P_trefoil_dom_sf"/>
</dbReference>
<dbReference type="PANTHER" id="PTHR22762:SF133">
    <property type="entry name" value="P-TYPE DOMAIN-CONTAINING PROTEIN"/>
    <property type="match status" value="1"/>
</dbReference>
<feature type="compositionally biased region" description="Basic and acidic residues" evidence="9">
    <location>
        <begin position="817"/>
        <end position="826"/>
    </location>
</feature>
<comment type="subcellular location">
    <subcellularLocation>
        <location evidence="1">Endomembrane system</location>
    </subcellularLocation>
</comment>
<dbReference type="GO" id="GO:0004553">
    <property type="term" value="F:hydrolase activity, hydrolyzing O-glycosyl compounds"/>
    <property type="evidence" value="ECO:0007669"/>
    <property type="project" value="InterPro"/>
</dbReference>
<keyword evidence="13" id="KW-1185">Reference proteome</keyword>
<feature type="disulfide bond" evidence="7">
    <location>
        <begin position="103"/>
        <end position="129"/>
    </location>
</feature>
<dbReference type="SMART" id="SM00018">
    <property type="entry name" value="PD"/>
    <property type="match status" value="2"/>
</dbReference>
<evidence type="ECO:0000256" key="2">
    <source>
        <dbReference type="ARBA" id="ARBA00007806"/>
    </source>
</evidence>
<dbReference type="Gene3D" id="2.60.40.1760">
    <property type="entry name" value="glycosyl hydrolase (family 31)"/>
    <property type="match status" value="1"/>
</dbReference>
<feature type="domain" description="P-type" evidence="11">
    <location>
        <begin position="101"/>
        <end position="146"/>
    </location>
</feature>
<protein>
    <recommendedName>
        <fullName evidence="6">Maltase</fullName>
    </recommendedName>
</protein>
<gene>
    <name evidence="12" type="ORF">BGW38_001583</name>
</gene>
<dbReference type="Gene3D" id="4.10.110.10">
    <property type="entry name" value="Spasmolytic Protein, domain 1"/>
    <property type="match status" value="2"/>
</dbReference>
<dbReference type="EMBL" id="JAABOA010001504">
    <property type="protein sequence ID" value="KAF9581414.1"/>
    <property type="molecule type" value="Genomic_DNA"/>
</dbReference>
<dbReference type="InterPro" id="IPR011013">
    <property type="entry name" value="Gal_mutarotase_sf_dom"/>
</dbReference>
<dbReference type="PROSITE" id="PS00025">
    <property type="entry name" value="P_TREFOIL_1"/>
    <property type="match status" value="1"/>
</dbReference>
<comment type="similarity">
    <text evidence="2 8">Belongs to the glycosyl hydrolase 31 family.</text>
</comment>
<proteinExistence type="inferred from homology"/>
<evidence type="ECO:0000256" key="1">
    <source>
        <dbReference type="ARBA" id="ARBA00004308"/>
    </source>
</evidence>
<dbReference type="Gene3D" id="3.20.20.80">
    <property type="entry name" value="Glycosidases"/>
    <property type="match status" value="1"/>
</dbReference>
<feature type="chain" id="PRO_5040348445" description="Maltase" evidence="10">
    <location>
        <begin position="36"/>
        <end position="1067"/>
    </location>
</feature>
<feature type="signal peptide" evidence="10">
    <location>
        <begin position="1"/>
        <end position="35"/>
    </location>
</feature>
<keyword evidence="4 7" id="KW-1015">Disulfide bond</keyword>
<dbReference type="SUPFAM" id="SSF51011">
    <property type="entry name" value="Glycosyl hydrolase domain"/>
    <property type="match status" value="1"/>
</dbReference>
<dbReference type="Proteomes" id="UP000780801">
    <property type="component" value="Unassembled WGS sequence"/>
</dbReference>
<dbReference type="InterPro" id="IPR017957">
    <property type="entry name" value="P_trefoil_CS"/>
</dbReference>
<dbReference type="CDD" id="cd14752">
    <property type="entry name" value="GH31_N"/>
    <property type="match status" value="1"/>
</dbReference>
<dbReference type="CDD" id="cd06602">
    <property type="entry name" value="GH31_MGAM_SI_GAA"/>
    <property type="match status" value="1"/>
</dbReference>
<dbReference type="CDD" id="cd00111">
    <property type="entry name" value="Trefoil"/>
    <property type="match status" value="2"/>
</dbReference>
<evidence type="ECO:0000313" key="13">
    <source>
        <dbReference type="Proteomes" id="UP000780801"/>
    </source>
</evidence>
<evidence type="ECO:0000256" key="3">
    <source>
        <dbReference type="ARBA" id="ARBA00023136"/>
    </source>
</evidence>
<dbReference type="Pfam" id="PF13802">
    <property type="entry name" value="Gal_mutarotas_2"/>
    <property type="match status" value="1"/>
</dbReference>
<dbReference type="AlphaFoldDB" id="A0A9P6FTW8"/>
<dbReference type="Pfam" id="PF01055">
    <property type="entry name" value="Glyco_hydro_31_2nd"/>
    <property type="match status" value="1"/>
</dbReference>
<feature type="disulfide bond" evidence="7">
    <location>
        <begin position="113"/>
        <end position="128"/>
    </location>
</feature>
<evidence type="ECO:0000313" key="12">
    <source>
        <dbReference type="EMBL" id="KAF9581414.1"/>
    </source>
</evidence>
<keyword evidence="3" id="KW-0472">Membrane</keyword>
<feature type="disulfide bond" evidence="7">
    <location>
        <begin position="66"/>
        <end position="81"/>
    </location>
</feature>
<accession>A0A9P6FTW8</accession>
<evidence type="ECO:0000256" key="8">
    <source>
        <dbReference type="RuleBase" id="RU361185"/>
    </source>
</evidence>
<feature type="domain" description="P-type" evidence="11">
    <location>
        <begin position="55"/>
        <end position="97"/>
    </location>
</feature>
<feature type="disulfide bond" evidence="7">
    <location>
        <begin position="76"/>
        <end position="93"/>
    </location>
</feature>
<dbReference type="InterPro" id="IPR048395">
    <property type="entry name" value="Glyco_hydro_31_C"/>
</dbReference>
<dbReference type="GO" id="GO:0030246">
    <property type="term" value="F:carbohydrate binding"/>
    <property type="evidence" value="ECO:0007669"/>
    <property type="project" value="InterPro"/>
</dbReference>
<evidence type="ECO:0000256" key="10">
    <source>
        <dbReference type="SAM" id="SignalP"/>
    </source>
</evidence>
<keyword evidence="8" id="KW-0378">Hydrolase</keyword>
<organism evidence="12 13">
    <name type="scientific">Lunasporangiospora selenospora</name>
    <dbReference type="NCBI Taxonomy" id="979761"/>
    <lineage>
        <taxon>Eukaryota</taxon>
        <taxon>Fungi</taxon>
        <taxon>Fungi incertae sedis</taxon>
        <taxon>Mucoromycota</taxon>
        <taxon>Mortierellomycotina</taxon>
        <taxon>Mortierellomycetes</taxon>
        <taxon>Mortierellales</taxon>
        <taxon>Mortierellaceae</taxon>
        <taxon>Lunasporangiospora</taxon>
    </lineage>
</organism>
<dbReference type="InterPro" id="IPR000322">
    <property type="entry name" value="Glyco_hydro_31_TIM"/>
</dbReference>
<keyword evidence="10" id="KW-0732">Signal</keyword>
<dbReference type="Pfam" id="PF21365">
    <property type="entry name" value="Glyco_hydro_31_3rd"/>
    <property type="match status" value="1"/>
</dbReference>
<comment type="caution">
    <text evidence="12">The sequence shown here is derived from an EMBL/GenBank/DDBJ whole genome shotgun (WGS) entry which is preliminary data.</text>
</comment>
<dbReference type="Pfam" id="PF00088">
    <property type="entry name" value="Trefoil"/>
    <property type="match status" value="2"/>
</dbReference>
<sequence>MSHKTPSRPTARRPTFRAILGALSLLSLTAFQADALPQPVSPVHHHLAPRADDPESCSFYWGREDCGYVGINEQTCRQRQCCWEPSMAPIPWCFQKKDQEYQCASDMASRRDCGFMGITSDQCNQRNCCWDATANKINAPFCFFRQSTCKGYSVQSAKSTDHGWTLDLGLEGSCQRFGQDLTGLRVDVDFETESRVRVKILDPTKARYEVPEIALDSPESTARRTNVERSYAFNYTENPFTFSVTRISTGEKIFDSNVAGLDSLVFEDEYLEISTALPQDANIYGFGEVVSKSGFRRDTEGTRQAIWARDAATPVDENLYGSHPFHLEMRNGLAHGVFLRNSNGMDVMLSSKKLTYKVIGGIIDFTVFLGPKPNDVIDQYTEVIGRPHMPPAWSLGFHQCRYGYGNIDEVETVVRRYRESNLPLDGVWIDIDYMEKFRDFTYDPLRFPQSRVKALADNLKANNQSMILILDPGIPLVPGYKPYDQGMNEGVFITTKDGKPIEGRVWPGQTYFPDFMNTNETWTWWTRQLKEMHQDIGNNVHPWIDMNEPSNFCNGECQAEGSAANKKRADGDAEPALKYMINNGGRQAPLDEKTIAENAFHKNGMRMLDTHNLYGHMEAKATRQGMLESLPNTRPFILTRSSFAGTGDNWSQWEHLQYSIPGILNFGLFGIPFTGADICGFIGDTNEELCLRWQQLGALYPFARNHNTIGAASQEPYVWPNTVLPAARRSLELRYSLISYYYTLFQQSHQSGKPVWQPLFFQFPDDPIALKVDQQFMIGDALMVSPALTKGQINVNAYFPGNGRWFDYATHECLIESDNGSKPDPKRGHRYRSLSSKAEQDPIPVSIAGGHVVPIQNPKLTVAATRLEPVSLVVAMTQDGLAQGKAFIDDGVSVKSDDWASVEWRLSAGGQFTSTVTTASAAGVQAGFGAKVQHSDTVERIIIMGLNQGEGQNAPSKVQKRKDGDRASILLHKASNRRKSHNSKELPRVKNMAAADAGASGKVLKLASLNVNGAQIPLQQGIVGDEQKGQDPASGVAWEVNQQVGSLSLSGVKMNLFDNWHVSWTLQ</sequence>